<protein>
    <submittedName>
        <fullName evidence="1">Uncharacterized protein</fullName>
    </submittedName>
</protein>
<name>A0C1T7_PARTE</name>
<keyword evidence="2" id="KW-1185">Reference proteome</keyword>
<gene>
    <name evidence="1" type="ORF">GSPATT00034231001</name>
</gene>
<sequence>MFQTQNKTGSACGFTNGGTACAAPADNAASCTLVTSDIAADADCALRTILGCKKHATNNACIANDACTDVTPTGTTDDAKTTSCQANIGPDSKYCTFTSGDAKCVAAQSACSGYSSLPSDDTKLAFCQLKINEKGQRCTWVTPATACSDPSGQLEFCQARIKSDGLRCSWVSGTTCTDAQAA</sequence>
<proteinExistence type="predicted"/>
<dbReference type="Proteomes" id="UP000000600">
    <property type="component" value="Unassembled WGS sequence"/>
</dbReference>
<dbReference type="InParanoid" id="A0C1T7"/>
<evidence type="ECO:0000313" key="2">
    <source>
        <dbReference type="Proteomes" id="UP000000600"/>
    </source>
</evidence>
<dbReference type="GeneID" id="5017936"/>
<reference evidence="1 2" key="1">
    <citation type="journal article" date="2006" name="Nature">
        <title>Global trends of whole-genome duplications revealed by the ciliate Paramecium tetraurelia.</title>
        <authorList>
            <consortium name="Genoscope"/>
            <person name="Aury J.-M."/>
            <person name="Jaillon O."/>
            <person name="Duret L."/>
            <person name="Noel B."/>
            <person name="Jubin C."/>
            <person name="Porcel B.M."/>
            <person name="Segurens B."/>
            <person name="Daubin V."/>
            <person name="Anthouard V."/>
            <person name="Aiach N."/>
            <person name="Arnaiz O."/>
            <person name="Billaut A."/>
            <person name="Beisson J."/>
            <person name="Blanc I."/>
            <person name="Bouhouche K."/>
            <person name="Camara F."/>
            <person name="Duharcourt S."/>
            <person name="Guigo R."/>
            <person name="Gogendeau D."/>
            <person name="Katinka M."/>
            <person name="Keller A.-M."/>
            <person name="Kissmehl R."/>
            <person name="Klotz C."/>
            <person name="Koll F."/>
            <person name="Le Moue A."/>
            <person name="Lepere C."/>
            <person name="Malinsky S."/>
            <person name="Nowacki M."/>
            <person name="Nowak J.K."/>
            <person name="Plattner H."/>
            <person name="Poulain J."/>
            <person name="Ruiz F."/>
            <person name="Serrano V."/>
            <person name="Zagulski M."/>
            <person name="Dessen P."/>
            <person name="Betermier M."/>
            <person name="Weissenbach J."/>
            <person name="Scarpelli C."/>
            <person name="Schachter V."/>
            <person name="Sperling L."/>
            <person name="Meyer E."/>
            <person name="Cohen J."/>
            <person name="Wincker P."/>
        </authorList>
    </citation>
    <scope>NUCLEOTIDE SEQUENCE [LARGE SCALE GENOMIC DNA]</scope>
    <source>
        <strain evidence="1 2">Stock d4-2</strain>
    </source>
</reference>
<dbReference type="RefSeq" id="XP_001432151.1">
    <property type="nucleotide sequence ID" value="XM_001432114.1"/>
</dbReference>
<evidence type="ECO:0000313" key="1">
    <source>
        <dbReference type="EMBL" id="CAK64754.1"/>
    </source>
</evidence>
<organism evidence="1 2">
    <name type="scientific">Paramecium tetraurelia</name>
    <dbReference type="NCBI Taxonomy" id="5888"/>
    <lineage>
        <taxon>Eukaryota</taxon>
        <taxon>Sar</taxon>
        <taxon>Alveolata</taxon>
        <taxon>Ciliophora</taxon>
        <taxon>Intramacronucleata</taxon>
        <taxon>Oligohymenophorea</taxon>
        <taxon>Peniculida</taxon>
        <taxon>Parameciidae</taxon>
        <taxon>Paramecium</taxon>
    </lineage>
</organism>
<dbReference type="KEGG" id="ptm:GSPATT00034231001"/>
<dbReference type="AlphaFoldDB" id="A0C1T7"/>
<accession>A0C1T7</accession>
<dbReference type="EMBL" id="CT868033">
    <property type="protein sequence ID" value="CAK64754.1"/>
    <property type="molecule type" value="Genomic_DNA"/>
</dbReference>
<dbReference type="PROSITE" id="PS51257">
    <property type="entry name" value="PROKAR_LIPOPROTEIN"/>
    <property type="match status" value="1"/>
</dbReference>
<dbReference type="HOGENOM" id="CLU_1484732_0_0_1"/>